<evidence type="ECO:0000313" key="5">
    <source>
        <dbReference type="EMBL" id="KAL3758439.1"/>
    </source>
</evidence>
<dbReference type="InterPro" id="IPR051063">
    <property type="entry name" value="PDI"/>
</dbReference>
<evidence type="ECO:0000256" key="1">
    <source>
        <dbReference type="ARBA" id="ARBA00006347"/>
    </source>
</evidence>
<reference evidence="6 8" key="1">
    <citation type="submission" date="2024-10" db="EMBL/GenBank/DDBJ databases">
        <title>Updated reference genomes for cyclostephanoid diatoms.</title>
        <authorList>
            <person name="Roberts W.R."/>
            <person name="Alverson A.J."/>
        </authorList>
    </citation>
    <scope>NUCLEOTIDE SEQUENCE [LARGE SCALE GENOMIC DNA]</scope>
    <source>
        <strain evidence="6 8">AJA232-27</strain>
    </source>
</reference>
<dbReference type="SUPFAM" id="SSF52833">
    <property type="entry name" value="Thioredoxin-like"/>
    <property type="match status" value="1"/>
</dbReference>
<comment type="similarity">
    <text evidence="1">Belongs to the protein disulfide isomerase family.</text>
</comment>
<feature type="domain" description="Thioredoxin" evidence="4">
    <location>
        <begin position="20"/>
        <end position="160"/>
    </location>
</feature>
<dbReference type="GO" id="GO:0005737">
    <property type="term" value="C:cytoplasm"/>
    <property type="evidence" value="ECO:0007669"/>
    <property type="project" value="UniProtKB-ARBA"/>
</dbReference>
<dbReference type="AlphaFoldDB" id="A0ABD3MI06"/>
<evidence type="ECO:0000313" key="7">
    <source>
        <dbReference type="EMBL" id="KAL3767981.1"/>
    </source>
</evidence>
<name>A0ABD3MI06_9STRA</name>
<dbReference type="Gene3D" id="3.40.30.10">
    <property type="entry name" value="Glutaredoxin"/>
    <property type="match status" value="1"/>
</dbReference>
<gene>
    <name evidence="7" type="ORF">ACHAWU_005439</name>
    <name evidence="5" type="ORF">ACHAWU_006099</name>
    <name evidence="6" type="ORF">ACHAWU_008111</name>
</gene>
<dbReference type="EMBL" id="JALLBG020000070">
    <property type="protein sequence ID" value="KAL3767981.1"/>
    <property type="molecule type" value="Genomic_DNA"/>
</dbReference>
<organism evidence="6 8">
    <name type="scientific">Discostella pseudostelligera</name>
    <dbReference type="NCBI Taxonomy" id="259834"/>
    <lineage>
        <taxon>Eukaryota</taxon>
        <taxon>Sar</taxon>
        <taxon>Stramenopiles</taxon>
        <taxon>Ochrophyta</taxon>
        <taxon>Bacillariophyta</taxon>
        <taxon>Coscinodiscophyceae</taxon>
        <taxon>Thalassiosirophycidae</taxon>
        <taxon>Stephanodiscales</taxon>
        <taxon>Stephanodiscaceae</taxon>
        <taxon>Discostella</taxon>
    </lineage>
</organism>
<dbReference type="Proteomes" id="UP001530293">
    <property type="component" value="Unassembled WGS sequence"/>
</dbReference>
<evidence type="ECO:0000256" key="3">
    <source>
        <dbReference type="SAM" id="SignalP"/>
    </source>
</evidence>
<keyword evidence="8" id="KW-1185">Reference proteome</keyword>
<dbReference type="InterPro" id="IPR013766">
    <property type="entry name" value="Thioredoxin_domain"/>
</dbReference>
<feature type="signal peptide" evidence="3">
    <location>
        <begin position="1"/>
        <end position="22"/>
    </location>
</feature>
<dbReference type="EMBL" id="JALLBG020000125">
    <property type="protein sequence ID" value="KAL3763202.1"/>
    <property type="molecule type" value="Genomic_DNA"/>
</dbReference>
<keyword evidence="2 3" id="KW-0732">Signal</keyword>
<dbReference type="PANTHER" id="PTHR45672">
    <property type="entry name" value="PROTEIN DISULFIDE-ISOMERASE C17H9.14C-RELATED"/>
    <property type="match status" value="1"/>
</dbReference>
<dbReference type="PANTHER" id="PTHR45672:SF3">
    <property type="entry name" value="THIOREDOXIN DOMAIN-CONTAINING PROTEIN 5"/>
    <property type="match status" value="1"/>
</dbReference>
<evidence type="ECO:0000256" key="2">
    <source>
        <dbReference type="ARBA" id="ARBA00022729"/>
    </source>
</evidence>
<protein>
    <recommendedName>
        <fullName evidence="4">Thioredoxin domain-containing protein</fullName>
    </recommendedName>
</protein>
<dbReference type="EMBL" id="JALLBG020000231">
    <property type="protein sequence ID" value="KAL3758439.1"/>
    <property type="molecule type" value="Genomic_DNA"/>
</dbReference>
<dbReference type="PROSITE" id="PS51352">
    <property type="entry name" value="THIOREDOXIN_2"/>
    <property type="match status" value="1"/>
</dbReference>
<comment type="caution">
    <text evidence="6">The sequence shown here is derived from an EMBL/GenBank/DDBJ whole genome shotgun (WGS) entry which is preliminary data.</text>
</comment>
<proteinExistence type="inferred from homology"/>
<dbReference type="CDD" id="cd02961">
    <property type="entry name" value="PDI_a_family"/>
    <property type="match status" value="1"/>
</dbReference>
<sequence>MKVLQSLLLVLCHCALPSITDAFTNEPPGRDPASIENIRSSEKAVPLTSDNFDELTKGKIIFIKFYSPSCPHCKSMAGAWNELANYYQETHDNNNNNILIGSIDCTDSPKGKDLCGRFEIVGLPTLLFGDASLGGIYLEEYSGDKTFGDLKEFAIEHLVAKCNPGNLDACTPESRKDMEEYIAMSYSELNERISALEKKQEELKDSFKDMFAKLQKQYDEMLTEREIQIVKAKASAKLIQEVIATKAS</sequence>
<feature type="chain" id="PRO_5044724924" description="Thioredoxin domain-containing protein" evidence="3">
    <location>
        <begin position="23"/>
        <end position="248"/>
    </location>
</feature>
<dbReference type="Pfam" id="PF00085">
    <property type="entry name" value="Thioredoxin"/>
    <property type="match status" value="1"/>
</dbReference>
<dbReference type="GO" id="GO:0012505">
    <property type="term" value="C:endomembrane system"/>
    <property type="evidence" value="ECO:0007669"/>
    <property type="project" value="UniProtKB-ARBA"/>
</dbReference>
<dbReference type="InterPro" id="IPR036249">
    <property type="entry name" value="Thioredoxin-like_sf"/>
</dbReference>
<evidence type="ECO:0000313" key="8">
    <source>
        <dbReference type="Proteomes" id="UP001530293"/>
    </source>
</evidence>
<evidence type="ECO:0000313" key="6">
    <source>
        <dbReference type="EMBL" id="KAL3763202.1"/>
    </source>
</evidence>
<accession>A0ABD3MI06</accession>
<evidence type="ECO:0000259" key="4">
    <source>
        <dbReference type="PROSITE" id="PS51352"/>
    </source>
</evidence>